<evidence type="ECO:0000256" key="2">
    <source>
        <dbReference type="ARBA" id="ARBA00010742"/>
    </source>
</evidence>
<accession>A0A0J8GYT2</accession>
<feature type="signal peptide" evidence="4">
    <location>
        <begin position="1"/>
        <end position="19"/>
    </location>
</feature>
<feature type="chain" id="PRO_5005298867" evidence="4">
    <location>
        <begin position="20"/>
        <end position="367"/>
    </location>
</feature>
<dbReference type="RefSeq" id="WP_048689952.1">
    <property type="nucleotide sequence ID" value="NZ_KQ130483.1"/>
</dbReference>
<dbReference type="EMBL" id="LAZL01000004">
    <property type="protein sequence ID" value="KMT66399.1"/>
    <property type="molecule type" value="Genomic_DNA"/>
</dbReference>
<protein>
    <submittedName>
        <fullName evidence="5">Nitrate ABC transporter substrate-binding protein</fullName>
    </submittedName>
</protein>
<name>A0A0J8GYT2_9ALTE</name>
<dbReference type="GO" id="GO:0042597">
    <property type="term" value="C:periplasmic space"/>
    <property type="evidence" value="ECO:0007669"/>
    <property type="project" value="UniProtKB-SubCell"/>
</dbReference>
<comment type="caution">
    <text evidence="5">The sequence shown here is derived from an EMBL/GenBank/DDBJ whole genome shotgun (WGS) entry which is preliminary data.</text>
</comment>
<dbReference type="PANTHER" id="PTHR30024:SF47">
    <property type="entry name" value="TAURINE-BINDING PERIPLASMIC PROTEIN"/>
    <property type="match status" value="1"/>
</dbReference>
<gene>
    <name evidence="5" type="ORF">XM47_04020</name>
</gene>
<evidence type="ECO:0000256" key="4">
    <source>
        <dbReference type="SAM" id="SignalP"/>
    </source>
</evidence>
<dbReference type="SUPFAM" id="SSF53850">
    <property type="entry name" value="Periplasmic binding protein-like II"/>
    <property type="match status" value="1"/>
</dbReference>
<comment type="subcellular location">
    <subcellularLocation>
        <location evidence="1">Periplasm</location>
    </subcellularLocation>
</comment>
<keyword evidence="6" id="KW-1185">Reference proteome</keyword>
<organism evidence="5 6">
    <name type="scientific">Catenovulum maritimum</name>
    <dbReference type="NCBI Taxonomy" id="1513271"/>
    <lineage>
        <taxon>Bacteria</taxon>
        <taxon>Pseudomonadati</taxon>
        <taxon>Pseudomonadota</taxon>
        <taxon>Gammaproteobacteria</taxon>
        <taxon>Alteromonadales</taxon>
        <taxon>Alteromonadaceae</taxon>
        <taxon>Catenovulum</taxon>
    </lineage>
</organism>
<dbReference type="OrthoDB" id="9815454at2"/>
<keyword evidence="3 4" id="KW-0732">Signal</keyword>
<evidence type="ECO:0000313" key="6">
    <source>
        <dbReference type="Proteomes" id="UP000037600"/>
    </source>
</evidence>
<dbReference type="PANTHER" id="PTHR30024">
    <property type="entry name" value="ALIPHATIC SULFONATES-BINDING PROTEIN-RELATED"/>
    <property type="match status" value="1"/>
</dbReference>
<proteinExistence type="inferred from homology"/>
<comment type="similarity">
    <text evidence="2">Belongs to the bacterial solute-binding protein SsuA/TauA family.</text>
</comment>
<dbReference type="Gene3D" id="3.40.190.10">
    <property type="entry name" value="Periplasmic binding protein-like II"/>
    <property type="match status" value="2"/>
</dbReference>
<dbReference type="STRING" id="1513271.XM47_04020"/>
<evidence type="ECO:0000256" key="1">
    <source>
        <dbReference type="ARBA" id="ARBA00004418"/>
    </source>
</evidence>
<dbReference type="Pfam" id="PF13379">
    <property type="entry name" value="NMT1_2"/>
    <property type="match status" value="1"/>
</dbReference>
<sequence>MKPQVLIILSLLLSFGGQAKQNISAVYIPLADHYAAIVAHHKYKDKMQYANFELKQMKNWDLLQAYFLEEKSDIAFVMSPLAMHMYHKKPNFKWIGLMHRDGNALAINEELEKLIPIAKSRKDRAADEKTAKAILATYHKTNRPIEIALPHLQSTHAVVLYQYLKNHGLSMSILPNADTHVIGVSIAPPKAPLFLLRKSIRGKAAAFEQSLPWADVVETEGFGKVAWYSKQVLKSNVGHVECIALANNTAIKNKQAAIKEVMFYIHKAGQDIEQARSNQQALAELVDIIHQYIPSHTAKAIIASLDPELKVINYNQLNIDKAGLNQIMQIAVEARILKQKIDIDKFADERFNIDLNLSSHAKFGDPL</sequence>
<dbReference type="Proteomes" id="UP000037600">
    <property type="component" value="Unassembled WGS sequence"/>
</dbReference>
<reference evidence="5 6" key="1">
    <citation type="submission" date="2015-04" db="EMBL/GenBank/DDBJ databases">
        <title>Draft Genome Sequence of the Novel Agar-Digesting Marine Bacterium Q1.</title>
        <authorList>
            <person name="Li Y."/>
            <person name="Li D."/>
            <person name="Chen G."/>
            <person name="Du Z."/>
        </authorList>
    </citation>
    <scope>NUCLEOTIDE SEQUENCE [LARGE SCALE GENOMIC DNA]</scope>
    <source>
        <strain evidence="5 6">Q1</strain>
    </source>
</reference>
<evidence type="ECO:0000313" key="5">
    <source>
        <dbReference type="EMBL" id="KMT66399.1"/>
    </source>
</evidence>
<evidence type="ECO:0000256" key="3">
    <source>
        <dbReference type="ARBA" id="ARBA00022729"/>
    </source>
</evidence>
<dbReference type="PATRIC" id="fig|1513271.3.peg.832"/>
<dbReference type="AlphaFoldDB" id="A0A0J8GYT2"/>